<accession>A0A0J8U4E7</accession>
<dbReference type="Proteomes" id="UP000037594">
    <property type="component" value="Unassembled WGS sequence"/>
</dbReference>
<dbReference type="EMBL" id="LFOD01000025">
    <property type="protein sequence ID" value="KMV15957.1"/>
    <property type="molecule type" value="Genomic_DNA"/>
</dbReference>
<dbReference type="RefSeq" id="WP_048896217.1">
    <property type="nucleotide sequence ID" value="NZ_LFOD01000025.1"/>
</dbReference>
<dbReference type="AlphaFoldDB" id="A0A0J8U4E7"/>
<evidence type="ECO:0000313" key="2">
    <source>
        <dbReference type="EMBL" id="KMV15957.1"/>
    </source>
</evidence>
<gene>
    <name evidence="2" type="ORF">ACT17_22970</name>
</gene>
<proteinExistence type="predicted"/>
<protein>
    <submittedName>
        <fullName evidence="2">Uncharacterized protein</fullName>
    </submittedName>
</protein>
<reference evidence="2 3" key="1">
    <citation type="submission" date="2015-06" db="EMBL/GenBank/DDBJ databases">
        <title>Genome sequence of Mycobacterium conceptionense strain MLE.</title>
        <authorList>
            <person name="Greninger A.L."/>
            <person name="Cunningham G."/>
            <person name="Chiu C.Y."/>
            <person name="Miller S."/>
        </authorList>
    </citation>
    <scope>NUCLEOTIDE SEQUENCE [LARGE SCALE GENOMIC DNA]</scope>
    <source>
        <strain evidence="2 3">MLE</strain>
    </source>
</reference>
<evidence type="ECO:0000313" key="3">
    <source>
        <dbReference type="Proteomes" id="UP000037594"/>
    </source>
</evidence>
<feature type="transmembrane region" description="Helical" evidence="1">
    <location>
        <begin position="126"/>
        <end position="149"/>
    </location>
</feature>
<keyword evidence="1" id="KW-1133">Transmembrane helix</keyword>
<keyword evidence="1" id="KW-0812">Transmembrane</keyword>
<comment type="caution">
    <text evidence="2">The sequence shown here is derived from an EMBL/GenBank/DDBJ whole genome shotgun (WGS) entry which is preliminary data.</text>
</comment>
<feature type="transmembrane region" description="Helical" evidence="1">
    <location>
        <begin position="161"/>
        <end position="182"/>
    </location>
</feature>
<evidence type="ECO:0000256" key="1">
    <source>
        <dbReference type="SAM" id="Phobius"/>
    </source>
</evidence>
<dbReference type="PATRIC" id="fig|451644.5.peg.4743"/>
<name>A0A0J8U4E7_9MYCO</name>
<sequence length="409" mass="44612">MEPFGMDNFPEVINAPKSKTDEATRSAAAREAVDTRVSGFRRADSWWDVHGLIRRAATDGVNGYEASDYVFEIFTGCGPMHTDYTGMTPELVQKISDREKAMEPRDAWSRRGGPEPTGFAYKTLSLLSFLAVVVMVLSAILAVVGALSADGSVLDSVTDPALTTLLVSAAAFAGTFVSVLVIDHRQSGRSELALTPAEFELVKNARSRIGIDQNPDRRLDEAAAISATAAEVIHAIRQSPAWSSEHLDADRIQLDLVEEQYQITRACNQLRKLSKSCEAVQPDQRDDSPLADKLAEQAAEYRSLYDEAREAIIARIVALYVYRERLVSVEGLLANIAIASKAVAGNDDFAETFTSITLNREATKRIDKLSVGLDDLRERLSVELDLIRGEIVASAELGAPLVLLSERAA</sequence>
<keyword evidence="1" id="KW-0472">Membrane</keyword>
<organism evidence="2 3">
    <name type="scientific">Mycolicibacterium conceptionense</name>
    <dbReference type="NCBI Taxonomy" id="451644"/>
    <lineage>
        <taxon>Bacteria</taxon>
        <taxon>Bacillati</taxon>
        <taxon>Actinomycetota</taxon>
        <taxon>Actinomycetes</taxon>
        <taxon>Mycobacteriales</taxon>
        <taxon>Mycobacteriaceae</taxon>
        <taxon>Mycolicibacterium</taxon>
    </lineage>
</organism>